<gene>
    <name evidence="6" type="ordered locus">KKY_731</name>
</gene>
<sequence length="308" mass="33040">MSDFVSNVSGAFFPVLRQEEGDVLRTYRCPAGFLTIGMGLTKASGVVDPKPGMTITAAQSLALAQQAIARNYAPRVRKWLPTRKQHVFDGATLFDYNTGRIHNASWVKLLIAGDLKAAQKSFKQWVRGGGKVLGGLVRRRDVEWQIIEFGIYPAAGARASALSSYVDHAADFKVLGYGLDKWRSEDAAIRAFQRDHDLTEDGIIGPATRAGLTRAMEARRSGQVSAGSGAAGGAVAGGGEVSGGADWLDAVSIDTATTMVVTGVAVAAIVFGLTLAWRYRGPLFAWLPEPVKDLTERFGLTLGRRVRT</sequence>
<dbReference type="SUPFAM" id="SSF47090">
    <property type="entry name" value="PGBD-like"/>
    <property type="match status" value="1"/>
</dbReference>
<dbReference type="EC" id="3.2.1.17" evidence="3"/>
<dbReference type="Gene3D" id="1.10.530.40">
    <property type="match status" value="1"/>
</dbReference>
<dbReference type="Proteomes" id="UP000008850">
    <property type="component" value="Chromosome"/>
</dbReference>
<name>G4RDE4_PELHB</name>
<keyword evidence="4" id="KW-0812">Transmembrane</keyword>
<dbReference type="GO" id="GO:0009253">
    <property type="term" value="P:peptidoglycan catabolic process"/>
    <property type="evidence" value="ECO:0007669"/>
    <property type="project" value="InterPro"/>
</dbReference>
<dbReference type="GO" id="GO:0031640">
    <property type="term" value="P:killing of cells of another organism"/>
    <property type="evidence" value="ECO:0007669"/>
    <property type="project" value="UniProtKB-KW"/>
</dbReference>
<dbReference type="eggNOG" id="COG3772">
    <property type="taxonomic scope" value="Bacteria"/>
</dbReference>
<feature type="transmembrane region" description="Helical" evidence="4">
    <location>
        <begin position="259"/>
        <end position="277"/>
    </location>
</feature>
<dbReference type="RefSeq" id="WP_014129919.1">
    <property type="nucleotide sequence ID" value="NC_016078.1"/>
</dbReference>
<dbReference type="InterPro" id="IPR023347">
    <property type="entry name" value="Lysozyme_dom_sf"/>
</dbReference>
<dbReference type="InterPro" id="IPR002477">
    <property type="entry name" value="Peptidoglycan-bd-like"/>
</dbReference>
<comment type="catalytic activity">
    <reaction evidence="3">
        <text>Hydrolysis of (1-&gt;4)-beta-linkages between N-acetylmuramic acid and N-acetyl-D-glucosamine residues in a peptidoglycan and between N-acetyl-D-glucosamine residues in chitodextrins.</text>
        <dbReference type="EC" id="3.2.1.17"/>
    </reaction>
</comment>
<evidence type="ECO:0000256" key="2">
    <source>
        <dbReference type="ARBA" id="ARBA00022638"/>
    </source>
</evidence>
<dbReference type="PANTHER" id="PTHR38107">
    <property type="match status" value="1"/>
</dbReference>
<evidence type="ECO:0000256" key="3">
    <source>
        <dbReference type="RuleBase" id="RU003788"/>
    </source>
</evidence>
<reference evidence="6 7" key="1">
    <citation type="journal article" date="2012" name="J. Bacteriol.">
        <title>Complete genome sequence of Pelagibacterium halotolerans B2T.</title>
        <authorList>
            <person name="Huo Y.Y."/>
            <person name="Cheng H."/>
            <person name="Han X.F."/>
            <person name="Jiang X.W."/>
            <person name="Sun C."/>
            <person name="Zhang X.Q."/>
            <person name="Zhu X.F."/>
            <person name="Liu Y.F."/>
            <person name="Li P.F."/>
            <person name="Ni P.X."/>
            <person name="Wu M."/>
        </authorList>
    </citation>
    <scope>NUCLEOTIDE SEQUENCE [LARGE SCALE GENOMIC DNA]</scope>
    <source>
        <strain evidence="7">DSM 22347 / JCM 15775 / CGMCC 1.7692 / B2</strain>
    </source>
</reference>
<dbReference type="Pfam" id="PF00959">
    <property type="entry name" value="Phage_lysozyme"/>
    <property type="match status" value="1"/>
</dbReference>
<dbReference type="HOGENOM" id="CLU_955989_0_0_5"/>
<protein>
    <recommendedName>
        <fullName evidence="3">Lysozyme</fullName>
        <ecNumber evidence="3">3.2.1.17</ecNumber>
    </recommendedName>
</protein>
<evidence type="ECO:0000256" key="1">
    <source>
        <dbReference type="ARBA" id="ARBA00022529"/>
    </source>
</evidence>
<dbReference type="InterPro" id="IPR036365">
    <property type="entry name" value="PGBD-like_sf"/>
</dbReference>
<keyword evidence="7" id="KW-1185">Reference proteome</keyword>
<dbReference type="EMBL" id="CP003075">
    <property type="protein sequence ID" value="AEQ50770.1"/>
    <property type="molecule type" value="Genomic_DNA"/>
</dbReference>
<dbReference type="GO" id="GO:0016998">
    <property type="term" value="P:cell wall macromolecule catabolic process"/>
    <property type="evidence" value="ECO:0007669"/>
    <property type="project" value="InterPro"/>
</dbReference>
<evidence type="ECO:0000313" key="6">
    <source>
        <dbReference type="EMBL" id="AEQ50770.1"/>
    </source>
</evidence>
<dbReference type="SUPFAM" id="SSF53955">
    <property type="entry name" value="Lysozyme-like"/>
    <property type="match status" value="1"/>
</dbReference>
<dbReference type="InterPro" id="IPR002196">
    <property type="entry name" value="Glyco_hydro_24"/>
</dbReference>
<dbReference type="GO" id="GO:0003796">
    <property type="term" value="F:lysozyme activity"/>
    <property type="evidence" value="ECO:0007669"/>
    <property type="project" value="UniProtKB-EC"/>
</dbReference>
<dbReference type="InterPro" id="IPR023346">
    <property type="entry name" value="Lysozyme-like_dom_sf"/>
</dbReference>
<dbReference type="AlphaFoldDB" id="G4RDE4"/>
<dbReference type="STRING" id="1082931.KKY_731"/>
<dbReference type="Gene3D" id="1.10.101.10">
    <property type="entry name" value="PGBD-like superfamily/PGBD"/>
    <property type="match status" value="1"/>
</dbReference>
<accession>G4RDE4</accession>
<comment type="similarity">
    <text evidence="3">Belongs to the glycosyl hydrolase 24 family.</text>
</comment>
<proteinExistence type="inferred from homology"/>
<feature type="domain" description="Peptidoglycan binding-like" evidence="5">
    <location>
        <begin position="187"/>
        <end position="210"/>
    </location>
</feature>
<evidence type="ECO:0000259" key="5">
    <source>
        <dbReference type="Pfam" id="PF01471"/>
    </source>
</evidence>
<dbReference type="eggNOG" id="COG3409">
    <property type="taxonomic scope" value="Bacteria"/>
</dbReference>
<dbReference type="InterPro" id="IPR036366">
    <property type="entry name" value="PGBDSf"/>
</dbReference>
<keyword evidence="4" id="KW-0472">Membrane</keyword>
<evidence type="ECO:0000256" key="4">
    <source>
        <dbReference type="SAM" id="Phobius"/>
    </source>
</evidence>
<keyword evidence="3" id="KW-0378">Hydrolase</keyword>
<keyword evidence="2 3" id="KW-0081">Bacteriolytic enzyme</keyword>
<keyword evidence="4" id="KW-1133">Transmembrane helix</keyword>
<keyword evidence="1 3" id="KW-0929">Antimicrobial</keyword>
<evidence type="ECO:0000313" key="7">
    <source>
        <dbReference type="Proteomes" id="UP000008850"/>
    </source>
</evidence>
<dbReference type="KEGG" id="phl:KKY_731"/>
<keyword evidence="3" id="KW-0326">Glycosidase</keyword>
<dbReference type="PANTHER" id="PTHR38107:SF3">
    <property type="entry name" value="LYSOZYME RRRD-RELATED"/>
    <property type="match status" value="1"/>
</dbReference>
<organism evidence="6 7">
    <name type="scientific">Pelagibacterium halotolerans (strain DSM 22347 / JCM 15775 / CGMCC 1.7692 / B2)</name>
    <dbReference type="NCBI Taxonomy" id="1082931"/>
    <lineage>
        <taxon>Bacteria</taxon>
        <taxon>Pseudomonadati</taxon>
        <taxon>Pseudomonadota</taxon>
        <taxon>Alphaproteobacteria</taxon>
        <taxon>Hyphomicrobiales</taxon>
        <taxon>Devosiaceae</taxon>
        <taxon>Pelagibacterium</taxon>
    </lineage>
</organism>
<dbReference type="InterPro" id="IPR051018">
    <property type="entry name" value="Bacteriophage_GH24"/>
</dbReference>
<dbReference type="Pfam" id="PF01471">
    <property type="entry name" value="PG_binding_1"/>
    <property type="match status" value="1"/>
</dbReference>
<dbReference type="GO" id="GO:0042742">
    <property type="term" value="P:defense response to bacterium"/>
    <property type="evidence" value="ECO:0007669"/>
    <property type="project" value="UniProtKB-KW"/>
</dbReference>